<dbReference type="GO" id="GO:0055129">
    <property type="term" value="P:L-proline biosynthetic process"/>
    <property type="evidence" value="ECO:0007669"/>
    <property type="project" value="UniProtKB-UniRule"/>
</dbReference>
<dbReference type="PIRSF" id="PIRSF000193">
    <property type="entry name" value="Pyrrol-5-carb_rd"/>
    <property type="match status" value="1"/>
</dbReference>
<dbReference type="InterPro" id="IPR028939">
    <property type="entry name" value="P5C_Rdtase_cat_N"/>
</dbReference>
<dbReference type="SUPFAM" id="SSF48179">
    <property type="entry name" value="6-phosphogluconate dehydrogenase C-terminal domain-like"/>
    <property type="match status" value="1"/>
</dbReference>
<evidence type="ECO:0000256" key="2">
    <source>
        <dbReference type="ARBA" id="ARBA00022857"/>
    </source>
</evidence>
<evidence type="ECO:0000259" key="7">
    <source>
        <dbReference type="Pfam" id="PF14748"/>
    </source>
</evidence>
<name>A0A7W7ALW8_9SPHN</name>
<feature type="binding site" evidence="5">
    <location>
        <begin position="75"/>
        <end position="78"/>
    </location>
    <ligand>
        <name>NADP(+)</name>
        <dbReference type="ChEBI" id="CHEBI:58349"/>
    </ligand>
</feature>
<feature type="domain" description="Pyrroline-5-carboxylate reductase dimerisation" evidence="7">
    <location>
        <begin position="164"/>
        <end position="269"/>
    </location>
</feature>
<dbReference type="EMBL" id="JACHNY010000005">
    <property type="protein sequence ID" value="MBB4618554.1"/>
    <property type="molecule type" value="Genomic_DNA"/>
</dbReference>
<dbReference type="AlphaFoldDB" id="A0A7W7ALW8"/>
<evidence type="ECO:0000256" key="5">
    <source>
        <dbReference type="PIRSR" id="PIRSR000193-1"/>
    </source>
</evidence>
<dbReference type="Pfam" id="PF03807">
    <property type="entry name" value="F420_oxidored"/>
    <property type="match status" value="1"/>
</dbReference>
<keyword evidence="2 4" id="KW-0521">NADP</keyword>
<evidence type="ECO:0000313" key="8">
    <source>
        <dbReference type="EMBL" id="MBB4618554.1"/>
    </source>
</evidence>
<feature type="domain" description="Pyrroline-5-carboxylate reductase catalytic N-terminal" evidence="6">
    <location>
        <begin position="19"/>
        <end position="102"/>
    </location>
</feature>
<keyword evidence="3 4" id="KW-0560">Oxidoreductase</keyword>
<comment type="pathway">
    <text evidence="4">Amino-acid biosynthesis; L-proline biosynthesis; L-proline from L-glutamate 5-semialdehyde: step 1/1.</text>
</comment>
<evidence type="ECO:0000313" key="9">
    <source>
        <dbReference type="Proteomes" id="UP000574769"/>
    </source>
</evidence>
<evidence type="ECO:0000256" key="1">
    <source>
        <dbReference type="ARBA" id="ARBA00005525"/>
    </source>
</evidence>
<evidence type="ECO:0000259" key="6">
    <source>
        <dbReference type="Pfam" id="PF03807"/>
    </source>
</evidence>
<protein>
    <recommendedName>
        <fullName evidence="4">Pyrroline-5-carboxylate reductase</fullName>
        <shortName evidence="4">P5C reductase</shortName>
        <shortName evidence="4">P5CR</shortName>
        <ecNumber evidence="4">1.5.1.2</ecNumber>
    </recommendedName>
    <alternativeName>
        <fullName evidence="4">PCA reductase</fullName>
    </alternativeName>
</protein>
<dbReference type="InterPro" id="IPR008927">
    <property type="entry name" value="6-PGluconate_DH-like_C_sf"/>
</dbReference>
<keyword evidence="4" id="KW-0028">Amino-acid biosynthesis</keyword>
<dbReference type="FunFam" id="1.10.3730.10:FF:000001">
    <property type="entry name" value="Pyrroline-5-carboxylate reductase"/>
    <property type="match status" value="1"/>
</dbReference>
<dbReference type="PANTHER" id="PTHR11645">
    <property type="entry name" value="PYRROLINE-5-CARBOXYLATE REDUCTASE"/>
    <property type="match status" value="1"/>
</dbReference>
<comment type="catalytic activity">
    <reaction evidence="4">
        <text>L-proline + NAD(+) = (S)-1-pyrroline-5-carboxylate + NADH + 2 H(+)</text>
        <dbReference type="Rhea" id="RHEA:14105"/>
        <dbReference type="ChEBI" id="CHEBI:15378"/>
        <dbReference type="ChEBI" id="CHEBI:17388"/>
        <dbReference type="ChEBI" id="CHEBI:57540"/>
        <dbReference type="ChEBI" id="CHEBI:57945"/>
        <dbReference type="ChEBI" id="CHEBI:60039"/>
        <dbReference type="EC" id="1.5.1.2"/>
    </reaction>
</comment>
<feature type="binding site" evidence="5">
    <location>
        <begin position="20"/>
        <end position="25"/>
    </location>
    <ligand>
        <name>NADP(+)</name>
        <dbReference type="ChEBI" id="CHEBI:58349"/>
    </ligand>
</feature>
<dbReference type="PANTHER" id="PTHR11645:SF0">
    <property type="entry name" value="PYRROLINE-5-CARBOXYLATE REDUCTASE 3"/>
    <property type="match status" value="1"/>
</dbReference>
<keyword evidence="9" id="KW-1185">Reference proteome</keyword>
<sequence>MTDHASVTDMAALPQPLWMIGCGNMGGAMLRGWMAAGLDPASVTVVTRSGLGAPGGVRSVTELPPDERPATLVLAVKPQQLDTVAPLLAGLEPELLVSILAGVEADVLARRIPARAVVRAMPNLPVAIRQGVTALFSTSEALEVRRAAEALARPLGLAEWIADERSFDAVTALAGCGPGFVFRFADALAAAGTALGLPPEQARRLAVATLAGAGAMALQADVPPATLADRVASPGGSTRKGLDVLDADDALIRLLTATLSASERRNAEMAAAARG</sequence>
<dbReference type="Gene3D" id="1.10.3730.10">
    <property type="entry name" value="ProC C-terminal domain-like"/>
    <property type="match status" value="1"/>
</dbReference>
<dbReference type="GO" id="GO:0004735">
    <property type="term" value="F:pyrroline-5-carboxylate reductase activity"/>
    <property type="evidence" value="ECO:0007669"/>
    <property type="project" value="UniProtKB-UniRule"/>
</dbReference>
<comment type="similarity">
    <text evidence="1 4">Belongs to the pyrroline-5-carboxylate reductase family.</text>
</comment>
<dbReference type="PROSITE" id="PS00521">
    <property type="entry name" value="P5CR"/>
    <property type="match status" value="1"/>
</dbReference>
<gene>
    <name evidence="4" type="primary">proC</name>
    <name evidence="8" type="ORF">GGQ96_002697</name>
</gene>
<dbReference type="Pfam" id="PF14748">
    <property type="entry name" value="P5CR_dimer"/>
    <property type="match status" value="1"/>
</dbReference>
<keyword evidence="4" id="KW-0963">Cytoplasm</keyword>
<dbReference type="RefSeq" id="WP_246360552.1">
    <property type="nucleotide sequence ID" value="NZ_JACHNY010000005.1"/>
</dbReference>
<dbReference type="InterPro" id="IPR000304">
    <property type="entry name" value="Pyrroline-COOH_reductase"/>
</dbReference>
<comment type="caution">
    <text evidence="8">The sequence shown here is derived from an EMBL/GenBank/DDBJ whole genome shotgun (WGS) entry which is preliminary data.</text>
</comment>
<dbReference type="InterPro" id="IPR029036">
    <property type="entry name" value="P5CR_dimer"/>
</dbReference>
<comment type="catalytic activity">
    <reaction evidence="4">
        <text>L-proline + NADP(+) = (S)-1-pyrroline-5-carboxylate + NADPH + 2 H(+)</text>
        <dbReference type="Rhea" id="RHEA:14109"/>
        <dbReference type="ChEBI" id="CHEBI:15378"/>
        <dbReference type="ChEBI" id="CHEBI:17388"/>
        <dbReference type="ChEBI" id="CHEBI:57783"/>
        <dbReference type="ChEBI" id="CHEBI:58349"/>
        <dbReference type="ChEBI" id="CHEBI:60039"/>
        <dbReference type="EC" id="1.5.1.2"/>
    </reaction>
</comment>
<reference evidence="8 9" key="1">
    <citation type="submission" date="2020-08" db="EMBL/GenBank/DDBJ databases">
        <title>Genomic Encyclopedia of Type Strains, Phase IV (KMG-IV): sequencing the most valuable type-strain genomes for metagenomic binning, comparative biology and taxonomic classification.</title>
        <authorList>
            <person name="Goeker M."/>
        </authorList>
    </citation>
    <scope>NUCLEOTIDE SEQUENCE [LARGE SCALE GENOMIC DNA]</scope>
    <source>
        <strain evidence="8 9">DSM 15867</strain>
    </source>
</reference>
<dbReference type="EC" id="1.5.1.2" evidence="4"/>
<comment type="function">
    <text evidence="4">Catalyzes the reduction of 1-pyrroline-5-carboxylate (PCA) to L-proline.</text>
</comment>
<proteinExistence type="inferred from homology"/>
<dbReference type="Gene3D" id="3.40.50.720">
    <property type="entry name" value="NAD(P)-binding Rossmann-like Domain"/>
    <property type="match status" value="1"/>
</dbReference>
<dbReference type="Proteomes" id="UP000574769">
    <property type="component" value="Unassembled WGS sequence"/>
</dbReference>
<dbReference type="UniPathway" id="UPA00098">
    <property type="reaction ID" value="UER00361"/>
</dbReference>
<accession>A0A7W7ALW8</accession>
<evidence type="ECO:0000256" key="4">
    <source>
        <dbReference type="HAMAP-Rule" id="MF_01925"/>
    </source>
</evidence>
<organism evidence="8 9">
    <name type="scientific">Sphingomonas abaci</name>
    <dbReference type="NCBI Taxonomy" id="237611"/>
    <lineage>
        <taxon>Bacteria</taxon>
        <taxon>Pseudomonadati</taxon>
        <taxon>Pseudomonadota</taxon>
        <taxon>Alphaproteobacteria</taxon>
        <taxon>Sphingomonadales</taxon>
        <taxon>Sphingomonadaceae</taxon>
        <taxon>Sphingomonas</taxon>
    </lineage>
</organism>
<dbReference type="InterPro" id="IPR036291">
    <property type="entry name" value="NAD(P)-bd_dom_sf"/>
</dbReference>
<evidence type="ECO:0000256" key="3">
    <source>
        <dbReference type="ARBA" id="ARBA00023002"/>
    </source>
</evidence>
<dbReference type="GO" id="GO:0005737">
    <property type="term" value="C:cytoplasm"/>
    <property type="evidence" value="ECO:0007669"/>
    <property type="project" value="UniProtKB-SubCell"/>
</dbReference>
<dbReference type="InterPro" id="IPR053790">
    <property type="entry name" value="P5CR-like_CS"/>
</dbReference>
<comment type="subcellular location">
    <subcellularLocation>
        <location evidence="4">Cytoplasm</location>
    </subcellularLocation>
</comment>
<keyword evidence="4" id="KW-0641">Proline biosynthesis</keyword>
<dbReference type="SUPFAM" id="SSF51735">
    <property type="entry name" value="NAD(P)-binding Rossmann-fold domains"/>
    <property type="match status" value="1"/>
</dbReference>
<dbReference type="HAMAP" id="MF_01925">
    <property type="entry name" value="P5C_reductase"/>
    <property type="match status" value="1"/>
</dbReference>